<protein>
    <recommendedName>
        <fullName evidence="5">Probable periplasmic serine endoprotease DegP-like</fullName>
        <ecNumber evidence="4">3.4.21.107</ecNumber>
    </recommendedName>
    <alternativeName>
        <fullName evidence="13">Protease Do</fullName>
    </alternativeName>
</protein>
<evidence type="ECO:0000256" key="8">
    <source>
        <dbReference type="ARBA" id="ARBA00022737"/>
    </source>
</evidence>
<name>A0ABQ5URR6_9HYPH</name>
<evidence type="ECO:0000256" key="10">
    <source>
        <dbReference type="ARBA" id="ARBA00022801"/>
    </source>
</evidence>
<organism evidence="16 17">
    <name type="scientific">Maritalea porphyrae</name>
    <dbReference type="NCBI Taxonomy" id="880732"/>
    <lineage>
        <taxon>Bacteria</taxon>
        <taxon>Pseudomonadati</taxon>
        <taxon>Pseudomonadota</taxon>
        <taxon>Alphaproteobacteria</taxon>
        <taxon>Hyphomicrobiales</taxon>
        <taxon>Devosiaceae</taxon>
        <taxon>Maritalea</taxon>
    </lineage>
</organism>
<reference evidence="16" key="2">
    <citation type="submission" date="2023-01" db="EMBL/GenBank/DDBJ databases">
        <title>Draft genome sequence of Maritalea porphyrae strain NBRC 107169.</title>
        <authorList>
            <person name="Sun Q."/>
            <person name="Mori K."/>
        </authorList>
    </citation>
    <scope>NUCLEOTIDE SEQUENCE</scope>
    <source>
        <strain evidence="16">NBRC 107169</strain>
    </source>
</reference>
<evidence type="ECO:0000313" key="16">
    <source>
        <dbReference type="EMBL" id="GLQ17970.1"/>
    </source>
</evidence>
<reference evidence="16" key="1">
    <citation type="journal article" date="2014" name="Int. J. Syst. Evol. Microbiol.">
        <title>Complete genome of a new Firmicutes species belonging to the dominant human colonic microbiota ('Ruminococcus bicirculans') reveals two chromosomes and a selective capacity to utilize plant glucans.</title>
        <authorList>
            <consortium name="NISC Comparative Sequencing Program"/>
            <person name="Wegmann U."/>
            <person name="Louis P."/>
            <person name="Goesmann A."/>
            <person name="Henrissat B."/>
            <person name="Duncan S.H."/>
            <person name="Flint H.J."/>
        </authorList>
    </citation>
    <scope>NUCLEOTIDE SEQUENCE</scope>
    <source>
        <strain evidence="16">NBRC 107169</strain>
    </source>
</reference>
<keyword evidence="10" id="KW-0378">Hydrolase</keyword>
<keyword evidence="7 14" id="KW-0732">Signal</keyword>
<comment type="catalytic activity">
    <reaction evidence="1">
        <text>Acts on substrates that are at least partially unfolded. The cleavage site P1 residue is normally between a pair of hydrophobic residues, such as Val-|-Val.</text>
        <dbReference type="EC" id="3.4.21.107"/>
    </reaction>
</comment>
<evidence type="ECO:0000256" key="9">
    <source>
        <dbReference type="ARBA" id="ARBA00022764"/>
    </source>
</evidence>
<keyword evidence="11" id="KW-0720">Serine protease</keyword>
<evidence type="ECO:0000256" key="13">
    <source>
        <dbReference type="ARBA" id="ARBA00032850"/>
    </source>
</evidence>
<accession>A0ABQ5URR6</accession>
<dbReference type="SUPFAM" id="SSF50494">
    <property type="entry name" value="Trypsin-like serine proteases"/>
    <property type="match status" value="1"/>
</dbReference>
<keyword evidence="6" id="KW-0645">Protease</keyword>
<dbReference type="Gene3D" id="2.40.10.120">
    <property type="match status" value="1"/>
</dbReference>
<feature type="chain" id="PRO_5046063993" description="Probable periplasmic serine endoprotease DegP-like" evidence="14">
    <location>
        <begin position="39"/>
        <end position="498"/>
    </location>
</feature>
<dbReference type="InterPro" id="IPR009003">
    <property type="entry name" value="Peptidase_S1_PA"/>
</dbReference>
<keyword evidence="9" id="KW-0574">Periplasm</keyword>
<dbReference type="Pfam" id="PF13365">
    <property type="entry name" value="Trypsin_2"/>
    <property type="match status" value="1"/>
</dbReference>
<dbReference type="SMART" id="SM00228">
    <property type="entry name" value="PDZ"/>
    <property type="match status" value="2"/>
</dbReference>
<evidence type="ECO:0000256" key="1">
    <source>
        <dbReference type="ARBA" id="ARBA00001772"/>
    </source>
</evidence>
<evidence type="ECO:0000256" key="12">
    <source>
        <dbReference type="ARBA" id="ARBA00023016"/>
    </source>
</evidence>
<dbReference type="InterPro" id="IPR011782">
    <property type="entry name" value="Pept_S1C_Do"/>
</dbReference>
<keyword evidence="8" id="KW-0677">Repeat</keyword>
<comment type="similarity">
    <text evidence="3">Belongs to the peptidase S1C family.</text>
</comment>
<sequence length="498" mass="52820">MNLMKLPKTKKIAAITAAALISTTALVGVASTSIPANAQIAVQNVAPFSFADLVEAVRPAVVSIRVKTEIVQTRGPRFDDRFEMPDLPEGHPFEDFFKRFDDQFGPRGNGNQNRQQRPRFGQSMGSGFIISADGFVVTNNHVVEDAAEVVVVMDDGSEMDAKIIGTDPRTDLALLKIEAANDLEFVEFSEAEARVGDWVVAIGNPFGLGGTVTAGIVSARGRDINANAYDDFIQIDAAVNRGNSGGPAFDTTGKVVGVNTAIFSPSGGNVGIAFAIPASVVKQVVFDLMDDGTVTRGYLGVSIQDVSDDIAESVGLDKATGALVTEPRPDSPAQKAGIQSGDIILRVNDEKIDDARDLARIIGQFSPETEVKITLWRDGARQKLDVKLATLTDEQALVEPEEEAPIDPMEPQEMETGLVLVPNDEGDGLVVVDIVDGSIAAEKGFAPGDVILQANSKAVNSVADFEAAMQAVKDAGRGTILIKTSRDGNSRFVGLPLE</sequence>
<dbReference type="EMBL" id="BSNI01000002">
    <property type="protein sequence ID" value="GLQ17970.1"/>
    <property type="molecule type" value="Genomic_DNA"/>
</dbReference>
<feature type="signal peptide" evidence="14">
    <location>
        <begin position="1"/>
        <end position="38"/>
    </location>
</feature>
<dbReference type="CDD" id="cd10839">
    <property type="entry name" value="cpPDZ1_DegP-like"/>
    <property type="match status" value="1"/>
</dbReference>
<dbReference type="InterPro" id="IPR001478">
    <property type="entry name" value="PDZ"/>
</dbReference>
<dbReference type="PANTHER" id="PTHR22939">
    <property type="entry name" value="SERINE PROTEASE FAMILY S1C HTRA-RELATED"/>
    <property type="match status" value="1"/>
</dbReference>
<proteinExistence type="inferred from homology"/>
<gene>
    <name evidence="16" type="ORF">GCM10007879_22190</name>
</gene>
<evidence type="ECO:0000256" key="3">
    <source>
        <dbReference type="ARBA" id="ARBA00010541"/>
    </source>
</evidence>
<dbReference type="NCBIfam" id="TIGR02037">
    <property type="entry name" value="degP_htrA_DO"/>
    <property type="match status" value="1"/>
</dbReference>
<dbReference type="Gene3D" id="2.30.42.10">
    <property type="match status" value="2"/>
</dbReference>
<keyword evidence="12" id="KW-0346">Stress response</keyword>
<feature type="domain" description="PDZ" evidence="15">
    <location>
        <begin position="283"/>
        <end position="354"/>
    </location>
</feature>
<feature type="domain" description="PDZ" evidence="15">
    <location>
        <begin position="405"/>
        <end position="487"/>
    </location>
</feature>
<dbReference type="EC" id="3.4.21.107" evidence="4"/>
<evidence type="ECO:0000256" key="4">
    <source>
        <dbReference type="ARBA" id="ARBA00013035"/>
    </source>
</evidence>
<evidence type="ECO:0000256" key="14">
    <source>
        <dbReference type="SAM" id="SignalP"/>
    </source>
</evidence>
<evidence type="ECO:0000256" key="5">
    <source>
        <dbReference type="ARBA" id="ARBA00013958"/>
    </source>
</evidence>
<dbReference type="RefSeq" id="WP_284364501.1">
    <property type="nucleotide sequence ID" value="NZ_BSNI01000002.1"/>
</dbReference>
<comment type="caution">
    <text evidence="16">The sequence shown here is derived from an EMBL/GenBank/DDBJ whole genome shotgun (WGS) entry which is preliminary data.</text>
</comment>
<dbReference type="Pfam" id="PF13180">
    <property type="entry name" value="PDZ_2"/>
    <property type="match status" value="2"/>
</dbReference>
<dbReference type="InterPro" id="IPR001940">
    <property type="entry name" value="Peptidase_S1C"/>
</dbReference>
<evidence type="ECO:0000256" key="6">
    <source>
        <dbReference type="ARBA" id="ARBA00022670"/>
    </source>
</evidence>
<dbReference type="SUPFAM" id="SSF50156">
    <property type="entry name" value="PDZ domain-like"/>
    <property type="match status" value="2"/>
</dbReference>
<dbReference type="PROSITE" id="PS50106">
    <property type="entry name" value="PDZ"/>
    <property type="match status" value="2"/>
</dbReference>
<dbReference type="InterPro" id="IPR036034">
    <property type="entry name" value="PDZ_sf"/>
</dbReference>
<evidence type="ECO:0000256" key="2">
    <source>
        <dbReference type="ARBA" id="ARBA00004418"/>
    </source>
</evidence>
<evidence type="ECO:0000256" key="7">
    <source>
        <dbReference type="ARBA" id="ARBA00022729"/>
    </source>
</evidence>
<comment type="subcellular location">
    <subcellularLocation>
        <location evidence="2">Periplasm</location>
    </subcellularLocation>
</comment>
<dbReference type="PANTHER" id="PTHR22939:SF130">
    <property type="entry name" value="PERIPLASMIC SERINE ENDOPROTEASE DEGP-LIKE-RELATED"/>
    <property type="match status" value="1"/>
</dbReference>
<evidence type="ECO:0000259" key="15">
    <source>
        <dbReference type="PROSITE" id="PS50106"/>
    </source>
</evidence>
<keyword evidence="17" id="KW-1185">Reference proteome</keyword>
<evidence type="ECO:0000256" key="11">
    <source>
        <dbReference type="ARBA" id="ARBA00022825"/>
    </source>
</evidence>
<evidence type="ECO:0000313" key="17">
    <source>
        <dbReference type="Proteomes" id="UP001161405"/>
    </source>
</evidence>
<dbReference type="Proteomes" id="UP001161405">
    <property type="component" value="Unassembled WGS sequence"/>
</dbReference>
<dbReference type="PRINTS" id="PR00834">
    <property type="entry name" value="PROTEASES2C"/>
</dbReference>